<gene>
    <name evidence="12" type="ORF">DIS07_07165</name>
</gene>
<evidence type="ECO:0000256" key="2">
    <source>
        <dbReference type="ARBA" id="ARBA00022475"/>
    </source>
</evidence>
<dbReference type="GO" id="GO:0000166">
    <property type="term" value="F:nucleotide binding"/>
    <property type="evidence" value="ECO:0007669"/>
    <property type="project" value="UniProtKB-KW"/>
</dbReference>
<feature type="domain" description="Pycsar effector protein" evidence="11">
    <location>
        <begin position="231"/>
        <end position="391"/>
    </location>
</feature>
<comment type="subcellular location">
    <subcellularLocation>
        <location evidence="1">Cell membrane</location>
    </subcellularLocation>
</comment>
<evidence type="ECO:0000256" key="3">
    <source>
        <dbReference type="ARBA" id="ARBA00022692"/>
    </source>
</evidence>
<evidence type="ECO:0000256" key="5">
    <source>
        <dbReference type="ARBA" id="ARBA00022989"/>
    </source>
</evidence>
<feature type="domain" description="HD" evidence="10">
    <location>
        <begin position="30"/>
        <end position="125"/>
    </location>
</feature>
<dbReference type="InterPro" id="IPR043760">
    <property type="entry name" value="PycTM_dom"/>
</dbReference>
<keyword evidence="4" id="KW-0547">Nucleotide-binding</keyword>
<keyword evidence="3 9" id="KW-0812">Transmembrane</keyword>
<evidence type="ECO:0000313" key="13">
    <source>
        <dbReference type="Proteomes" id="UP000245670"/>
    </source>
</evidence>
<feature type="transmembrane region" description="Helical" evidence="9">
    <location>
        <begin position="248"/>
        <end position="267"/>
    </location>
</feature>
<keyword evidence="12" id="KW-0378">Hydrolase</keyword>
<feature type="transmembrane region" description="Helical" evidence="9">
    <location>
        <begin position="279"/>
        <end position="299"/>
    </location>
</feature>
<keyword evidence="7 9" id="KW-0472">Membrane</keyword>
<evidence type="ECO:0000259" key="10">
    <source>
        <dbReference type="Pfam" id="PF01966"/>
    </source>
</evidence>
<organism evidence="12 13">
    <name type="scientific">Polaribacter aquimarinus</name>
    <dbReference type="NCBI Taxonomy" id="2100726"/>
    <lineage>
        <taxon>Bacteria</taxon>
        <taxon>Pseudomonadati</taxon>
        <taxon>Bacteroidota</taxon>
        <taxon>Flavobacteriia</taxon>
        <taxon>Flavobacteriales</taxon>
        <taxon>Flavobacteriaceae</taxon>
    </lineage>
</organism>
<proteinExistence type="predicted"/>
<keyword evidence="13" id="KW-1185">Reference proteome</keyword>
<evidence type="ECO:0000313" key="12">
    <source>
        <dbReference type="EMBL" id="PWG06200.1"/>
    </source>
</evidence>
<dbReference type="PANTHER" id="PTHR21174">
    <property type="match status" value="1"/>
</dbReference>
<evidence type="ECO:0000256" key="9">
    <source>
        <dbReference type="SAM" id="Phobius"/>
    </source>
</evidence>
<dbReference type="Pfam" id="PF01966">
    <property type="entry name" value="HD"/>
    <property type="match status" value="1"/>
</dbReference>
<evidence type="ECO:0000256" key="4">
    <source>
        <dbReference type="ARBA" id="ARBA00022741"/>
    </source>
</evidence>
<evidence type="ECO:0000256" key="6">
    <source>
        <dbReference type="ARBA" id="ARBA00023118"/>
    </source>
</evidence>
<evidence type="ECO:0000256" key="8">
    <source>
        <dbReference type="SAM" id="Coils"/>
    </source>
</evidence>
<dbReference type="GO" id="GO:0051607">
    <property type="term" value="P:defense response to virus"/>
    <property type="evidence" value="ECO:0007669"/>
    <property type="project" value="UniProtKB-KW"/>
</dbReference>
<sequence length="399" mass="46143">MSTLIVDTEKFVFNLLSNELDTKYVYHNLAHTQRVVEKTKELAEKLKIAQTDAQNLEVAAWFHDTGFVDGADNHEEKSVKIVTDFLKGKKISDKRIEAISKLVLATKMNHQPKDNLEKIIMDADCAHLASKNFFDYTSLLRKEWELTGLKNISDEKWIKENINFFTIQHRFNTTYALKKWTKRKEKNLSKLMKNLKELKNDIKKFNQKQEALELKKDKTEAPERGIETMFRVALRNHITLSDIADTKANILLSVNAIIISMTLSTLIPKLDNPSNNYLIIPSIIFVLFTVVSIVLSILATRPNVTQGRFSKEDVANKKVNLLFFGNFHQMKLNDFEWGIQEMMKDREYLYSSLTKDLYFLGLVLNRKYSLLRHTYTVFMVGIILSVIAFAIAFSFQGIV</sequence>
<evidence type="ECO:0000259" key="11">
    <source>
        <dbReference type="Pfam" id="PF18967"/>
    </source>
</evidence>
<accession>A0A2U2JCX4</accession>
<dbReference type="GO" id="GO:0005886">
    <property type="term" value="C:plasma membrane"/>
    <property type="evidence" value="ECO:0007669"/>
    <property type="project" value="UniProtKB-SubCell"/>
</dbReference>
<evidence type="ECO:0000256" key="1">
    <source>
        <dbReference type="ARBA" id="ARBA00004236"/>
    </source>
</evidence>
<name>A0A2U2JCX4_9FLAO</name>
<comment type="caution">
    <text evidence="12">The sequence shown here is derived from an EMBL/GenBank/DDBJ whole genome shotgun (WGS) entry which is preliminary data.</text>
</comment>
<dbReference type="RefSeq" id="WP_109404531.1">
    <property type="nucleotide sequence ID" value="NZ_QFFG01000002.1"/>
</dbReference>
<dbReference type="PANTHER" id="PTHR21174:SF0">
    <property type="entry name" value="HD PHOSPHOHYDROLASE FAMILY PROTEIN-RELATED"/>
    <property type="match status" value="1"/>
</dbReference>
<dbReference type="InterPro" id="IPR003607">
    <property type="entry name" value="HD/PDEase_dom"/>
</dbReference>
<dbReference type="InterPro" id="IPR009218">
    <property type="entry name" value="HD_phosphohydro"/>
</dbReference>
<keyword evidence="5 9" id="KW-1133">Transmembrane helix</keyword>
<dbReference type="Pfam" id="PF18967">
    <property type="entry name" value="PycTM"/>
    <property type="match status" value="1"/>
</dbReference>
<protein>
    <submittedName>
        <fullName evidence="12">Phosphohydrolase</fullName>
    </submittedName>
</protein>
<dbReference type="AlphaFoldDB" id="A0A2U2JCX4"/>
<keyword evidence="6" id="KW-0051">Antiviral defense</keyword>
<dbReference type="Proteomes" id="UP000245670">
    <property type="component" value="Unassembled WGS sequence"/>
</dbReference>
<feature type="transmembrane region" description="Helical" evidence="9">
    <location>
        <begin position="375"/>
        <end position="395"/>
    </location>
</feature>
<dbReference type="SUPFAM" id="SSF109604">
    <property type="entry name" value="HD-domain/PDEase-like"/>
    <property type="match status" value="1"/>
</dbReference>
<evidence type="ECO:0000256" key="7">
    <source>
        <dbReference type="ARBA" id="ARBA00023136"/>
    </source>
</evidence>
<dbReference type="EMBL" id="QFFG01000002">
    <property type="protein sequence ID" value="PWG06200.1"/>
    <property type="molecule type" value="Genomic_DNA"/>
</dbReference>
<dbReference type="OrthoDB" id="5728337at2"/>
<dbReference type="Gene3D" id="1.10.3210.10">
    <property type="entry name" value="Hypothetical protein af1432"/>
    <property type="match status" value="1"/>
</dbReference>
<dbReference type="InterPro" id="IPR006674">
    <property type="entry name" value="HD_domain"/>
</dbReference>
<dbReference type="CDD" id="cd00077">
    <property type="entry name" value="HDc"/>
    <property type="match status" value="1"/>
</dbReference>
<dbReference type="GO" id="GO:0016787">
    <property type="term" value="F:hydrolase activity"/>
    <property type="evidence" value="ECO:0007669"/>
    <property type="project" value="UniProtKB-KW"/>
</dbReference>
<keyword evidence="2" id="KW-1003">Cell membrane</keyword>
<feature type="coiled-coil region" evidence="8">
    <location>
        <begin position="181"/>
        <end position="215"/>
    </location>
</feature>
<reference evidence="12 13" key="1">
    <citation type="submission" date="2018-05" db="EMBL/GenBank/DDBJ databases">
        <title>Polaribacter aquimarinus sp. nov., isolated from sediment in a sediment of sea.</title>
        <authorList>
            <person name="Lu D."/>
        </authorList>
    </citation>
    <scope>NUCLEOTIDE SEQUENCE [LARGE SCALE GENOMIC DNA]</scope>
    <source>
        <strain evidence="12 13">ZY113</strain>
    </source>
</reference>
<keyword evidence="8" id="KW-0175">Coiled coil</keyword>